<dbReference type="SMART" id="SM00252">
    <property type="entry name" value="SH2"/>
    <property type="match status" value="1"/>
</dbReference>
<dbReference type="InterPro" id="IPR001496">
    <property type="entry name" value="SOCS_box"/>
</dbReference>
<evidence type="ECO:0000256" key="9">
    <source>
        <dbReference type="ARBA" id="ARBA00022786"/>
    </source>
</evidence>
<dbReference type="FunFam" id="3.30.505.10:FF:000049">
    <property type="entry name" value="Suppressor of cytokine signaling 2"/>
    <property type="match status" value="1"/>
</dbReference>
<evidence type="ECO:0000256" key="14">
    <source>
        <dbReference type="PROSITE-ProRule" id="PRU00191"/>
    </source>
</evidence>
<dbReference type="FunFam" id="1.10.750.20:FF:000002">
    <property type="entry name" value="Suppressor of cytokine signaling 2"/>
    <property type="match status" value="1"/>
</dbReference>
<dbReference type="GO" id="GO:0038162">
    <property type="term" value="P:erythropoietin-mediated signaling pathway"/>
    <property type="evidence" value="ECO:0007669"/>
    <property type="project" value="Ensembl"/>
</dbReference>
<keyword evidence="5" id="KW-1017">Isopeptide bond</keyword>
<dbReference type="GO" id="GO:0060400">
    <property type="term" value="P:negative regulation of growth hormone receptor signaling pathway"/>
    <property type="evidence" value="ECO:0007669"/>
    <property type="project" value="Ensembl"/>
</dbReference>
<evidence type="ECO:0000256" key="15">
    <source>
        <dbReference type="SAM" id="MobiDB-lite"/>
    </source>
</evidence>
<dbReference type="GO" id="GO:0035556">
    <property type="term" value="P:intracellular signal transduction"/>
    <property type="evidence" value="ECO:0007669"/>
    <property type="project" value="Ensembl"/>
</dbReference>
<dbReference type="GO" id="GO:0040015">
    <property type="term" value="P:negative regulation of multicellular organism growth"/>
    <property type="evidence" value="ECO:0007669"/>
    <property type="project" value="Ensembl"/>
</dbReference>
<dbReference type="GO" id="GO:0005942">
    <property type="term" value="C:phosphatidylinositol 3-kinase complex"/>
    <property type="evidence" value="ECO:0007669"/>
    <property type="project" value="TreeGrafter"/>
</dbReference>
<organism evidence="18 19">
    <name type="scientific">Sarcophilus harrisii</name>
    <name type="common">Tasmanian devil</name>
    <name type="synonym">Sarcophilus laniarius</name>
    <dbReference type="NCBI Taxonomy" id="9305"/>
    <lineage>
        <taxon>Eukaryota</taxon>
        <taxon>Metazoa</taxon>
        <taxon>Chordata</taxon>
        <taxon>Craniata</taxon>
        <taxon>Vertebrata</taxon>
        <taxon>Euteleostomi</taxon>
        <taxon>Mammalia</taxon>
        <taxon>Metatheria</taxon>
        <taxon>Dasyuromorphia</taxon>
        <taxon>Dasyuridae</taxon>
        <taxon>Sarcophilus</taxon>
    </lineage>
</organism>
<dbReference type="GO" id="GO:0046426">
    <property type="term" value="P:negative regulation of receptor signaling pathway via JAK-STAT"/>
    <property type="evidence" value="ECO:0007669"/>
    <property type="project" value="Ensembl"/>
</dbReference>
<dbReference type="GO" id="GO:0005737">
    <property type="term" value="C:cytoplasm"/>
    <property type="evidence" value="ECO:0007669"/>
    <property type="project" value="UniProtKB-SubCell"/>
</dbReference>
<reference evidence="18" key="2">
    <citation type="submission" date="2025-08" db="UniProtKB">
        <authorList>
            <consortium name="Ensembl"/>
        </authorList>
    </citation>
    <scope>IDENTIFICATION</scope>
</reference>
<dbReference type="InterPro" id="IPR036036">
    <property type="entry name" value="SOCS_box-like_dom_sf"/>
</dbReference>
<accession>A0A7N4NMR9</accession>
<name>A0A7N4NMR9_SARHA</name>
<keyword evidence="10" id="KW-0832">Ubl conjugation</keyword>
<dbReference type="CDD" id="cd10383">
    <property type="entry name" value="SH2_SOCS2"/>
    <property type="match status" value="1"/>
</dbReference>
<dbReference type="PANTHER" id="PTHR10155">
    <property type="entry name" value="PHOSPHATIDYLINOSITOL 3-KINASE REGULATORY SUBUNIT"/>
    <property type="match status" value="1"/>
</dbReference>
<comment type="subunit">
    <text evidence="13">Substrate-recognition component of the ECS(SOCS2) complex, composed of SOCS2, CUL5, ELOB, ELOC and RNF7/RBX2. Interacts with IGF1R. Interacts with DCUN1D1.</text>
</comment>
<dbReference type="PANTHER" id="PTHR10155:SF7">
    <property type="entry name" value="SUPPRESSOR OF CYTOKINE SIGNALING 2"/>
    <property type="match status" value="1"/>
</dbReference>
<evidence type="ECO:0000256" key="12">
    <source>
        <dbReference type="ARBA" id="ARBA00045700"/>
    </source>
</evidence>
<gene>
    <name evidence="18" type="primary">SOCS2</name>
</gene>
<reference evidence="18 19" key="1">
    <citation type="journal article" date="2011" name="Proc. Natl. Acad. Sci. U.S.A.">
        <title>Genetic diversity and population structure of the endangered marsupial Sarcophilus harrisii (Tasmanian devil).</title>
        <authorList>
            <person name="Miller W."/>
            <person name="Hayes V.M."/>
            <person name="Ratan A."/>
            <person name="Petersen D.C."/>
            <person name="Wittekindt N.E."/>
            <person name="Miller J."/>
            <person name="Walenz B."/>
            <person name="Knight J."/>
            <person name="Qi J."/>
            <person name="Zhao F."/>
            <person name="Wang Q."/>
            <person name="Bedoya-Reina O.C."/>
            <person name="Katiyar N."/>
            <person name="Tomsho L.P."/>
            <person name="Kasson L.M."/>
            <person name="Hardie R.A."/>
            <person name="Woodbridge P."/>
            <person name="Tindall E.A."/>
            <person name="Bertelsen M.F."/>
            <person name="Dixon D."/>
            <person name="Pyecroft S."/>
            <person name="Helgen K.M."/>
            <person name="Lesk A.M."/>
            <person name="Pringle T.H."/>
            <person name="Patterson N."/>
            <person name="Zhang Y."/>
            <person name="Kreiss A."/>
            <person name="Woods G.M."/>
            <person name="Jones M.E."/>
            <person name="Schuster S.C."/>
        </authorList>
    </citation>
    <scope>NUCLEOTIDE SEQUENCE [LARGE SCALE GENOMIC DNA]</scope>
</reference>
<evidence type="ECO:0000256" key="8">
    <source>
        <dbReference type="ARBA" id="ARBA00022700"/>
    </source>
</evidence>
<dbReference type="GO" id="GO:1990756">
    <property type="term" value="F:ubiquitin-like ligase-substrate adaptor activity"/>
    <property type="evidence" value="ECO:0007669"/>
    <property type="project" value="Ensembl"/>
</dbReference>
<keyword evidence="6" id="KW-0597">Phosphoprotein</keyword>
<dbReference type="Pfam" id="PF00017">
    <property type="entry name" value="SH2"/>
    <property type="match status" value="1"/>
</dbReference>
<keyword evidence="8" id="KW-0734">Signal transduction inhibitor</keyword>
<dbReference type="GO" id="GO:0046935">
    <property type="term" value="F:1-phosphatidylinositol-3-kinase regulator activity"/>
    <property type="evidence" value="ECO:0007669"/>
    <property type="project" value="TreeGrafter"/>
</dbReference>
<evidence type="ECO:0000256" key="11">
    <source>
        <dbReference type="ARBA" id="ARBA00022999"/>
    </source>
</evidence>
<evidence type="ECO:0000256" key="4">
    <source>
        <dbReference type="ARBA" id="ARBA00022490"/>
    </source>
</evidence>
<dbReference type="GO" id="GO:0043161">
    <property type="term" value="P:proteasome-mediated ubiquitin-dependent protein catabolic process"/>
    <property type="evidence" value="ECO:0007669"/>
    <property type="project" value="Ensembl"/>
</dbReference>
<dbReference type="InterPro" id="IPR000980">
    <property type="entry name" value="SH2"/>
</dbReference>
<evidence type="ECO:0000256" key="1">
    <source>
        <dbReference type="ARBA" id="ARBA00004496"/>
    </source>
</evidence>
<protein>
    <recommendedName>
        <fullName evidence="3">Suppressor of cytokine signaling 2</fullName>
    </recommendedName>
</protein>
<comment type="pathway">
    <text evidence="2">Protein modification; protein ubiquitination.</text>
</comment>
<dbReference type="GeneTree" id="ENSGT00940000157983"/>
<feature type="compositionally biased region" description="Basic and acidic residues" evidence="15">
    <location>
        <begin position="1"/>
        <end position="17"/>
    </location>
</feature>
<dbReference type="CDD" id="cd03736">
    <property type="entry name" value="SOCS_SOCS2"/>
    <property type="match status" value="1"/>
</dbReference>
<dbReference type="InterPro" id="IPR028410">
    <property type="entry name" value="SOCS2_SOCS_box"/>
</dbReference>
<dbReference type="GO" id="GO:0060749">
    <property type="term" value="P:mammary gland alveolus development"/>
    <property type="evidence" value="ECO:0007669"/>
    <property type="project" value="Ensembl"/>
</dbReference>
<keyword evidence="11 14" id="KW-0727">SH2 domain</keyword>
<reference evidence="18" key="3">
    <citation type="submission" date="2025-09" db="UniProtKB">
        <authorList>
            <consortium name="Ensembl"/>
        </authorList>
    </citation>
    <scope>IDENTIFICATION</scope>
</reference>
<feature type="region of interest" description="Disordered" evidence="15">
    <location>
        <begin position="1"/>
        <end position="30"/>
    </location>
</feature>
<dbReference type="GO" id="GO:0140031">
    <property type="term" value="F:phosphorylation-dependent protein binding"/>
    <property type="evidence" value="ECO:0007669"/>
    <property type="project" value="Ensembl"/>
</dbReference>
<proteinExistence type="predicted"/>
<dbReference type="GO" id="GO:0007259">
    <property type="term" value="P:cell surface receptor signaling pathway via JAK-STAT"/>
    <property type="evidence" value="ECO:0007669"/>
    <property type="project" value="Ensembl"/>
</dbReference>
<dbReference type="GO" id="GO:0045666">
    <property type="term" value="P:positive regulation of neuron differentiation"/>
    <property type="evidence" value="ECO:0007669"/>
    <property type="project" value="Ensembl"/>
</dbReference>
<dbReference type="GO" id="GO:0060397">
    <property type="term" value="P:growth hormone receptor signaling pathway via JAK-STAT"/>
    <property type="evidence" value="ECO:0007669"/>
    <property type="project" value="Ensembl"/>
</dbReference>
<dbReference type="GO" id="GO:0005131">
    <property type="term" value="F:growth hormone receptor binding"/>
    <property type="evidence" value="ECO:0007669"/>
    <property type="project" value="Ensembl"/>
</dbReference>
<dbReference type="GO" id="GO:0005159">
    <property type="term" value="F:insulin-like growth factor receptor binding"/>
    <property type="evidence" value="ECO:0007669"/>
    <property type="project" value="Ensembl"/>
</dbReference>
<dbReference type="GO" id="GO:0046854">
    <property type="term" value="P:phosphatidylinositol phosphate biosynthetic process"/>
    <property type="evidence" value="ECO:0007669"/>
    <property type="project" value="TreeGrafter"/>
</dbReference>
<dbReference type="UniPathway" id="UPA00143"/>
<dbReference type="InterPro" id="IPR035862">
    <property type="entry name" value="SOCS2_SH2"/>
</dbReference>
<sequence>MTLRSRESTVDGAEGTRGRWGGTAEEQPSEGARLATAMRELSQAGWYWGSMTVNEAKEKLKDAPEGTFLIRDSSHSDYLLTISVKTSAGPTNLRIEYQDGKFRLDSIICVKSRLKQFDSVVHLIEYYVRTCKDKRTASETPRNGTVHLYLTKPLYTSTPTLQHLCRLSINKCTAKIWGLPLPTRLKDYLKEYQYQPTILCEESTVALYFKKGALLQKHFKLVQMDLDFPCFIFVLKKKKKGQIQECHAPQVQLRPW</sequence>
<dbReference type="PRINTS" id="PR00401">
    <property type="entry name" value="SH2DOMAIN"/>
</dbReference>
<dbReference type="SUPFAM" id="SSF55550">
    <property type="entry name" value="SH2 domain"/>
    <property type="match status" value="1"/>
</dbReference>
<dbReference type="FunCoup" id="A0A7N4NMR9">
    <property type="interactions" value="822"/>
</dbReference>
<keyword evidence="4" id="KW-0963">Cytoplasm</keyword>
<comment type="subcellular location">
    <subcellularLocation>
        <location evidence="1">Cytoplasm</location>
    </subcellularLocation>
</comment>
<dbReference type="GO" id="GO:0031466">
    <property type="term" value="C:Cul5-RING ubiquitin ligase complex"/>
    <property type="evidence" value="ECO:0007669"/>
    <property type="project" value="Ensembl"/>
</dbReference>
<dbReference type="SMART" id="SM00253">
    <property type="entry name" value="SOCS"/>
    <property type="match status" value="1"/>
</dbReference>
<evidence type="ECO:0000256" key="13">
    <source>
        <dbReference type="ARBA" id="ARBA00046811"/>
    </source>
</evidence>
<evidence type="ECO:0000256" key="7">
    <source>
        <dbReference type="ARBA" id="ARBA00022604"/>
    </source>
</evidence>
<dbReference type="SUPFAM" id="SSF158235">
    <property type="entry name" value="SOCS box-like"/>
    <property type="match status" value="1"/>
</dbReference>
<evidence type="ECO:0000256" key="3">
    <source>
        <dbReference type="ARBA" id="ARBA00021409"/>
    </source>
</evidence>
<dbReference type="GO" id="GO:0016567">
    <property type="term" value="P:protein ubiquitination"/>
    <property type="evidence" value="ECO:0007669"/>
    <property type="project" value="UniProtKB-UniPathway"/>
</dbReference>
<evidence type="ECO:0000256" key="5">
    <source>
        <dbReference type="ARBA" id="ARBA00022499"/>
    </source>
</evidence>
<keyword evidence="9" id="KW-0833">Ubl conjugation pathway</keyword>
<dbReference type="Gene3D" id="1.10.750.20">
    <property type="entry name" value="SOCS box"/>
    <property type="match status" value="1"/>
</dbReference>
<evidence type="ECO:0000256" key="10">
    <source>
        <dbReference type="ARBA" id="ARBA00022843"/>
    </source>
</evidence>
<dbReference type="PROSITE" id="PS50225">
    <property type="entry name" value="SOCS"/>
    <property type="match status" value="1"/>
</dbReference>
<dbReference type="PROSITE" id="PS50001">
    <property type="entry name" value="SH2"/>
    <property type="match status" value="1"/>
</dbReference>
<feature type="domain" description="SOCS box" evidence="17">
    <location>
        <begin position="149"/>
        <end position="195"/>
    </location>
</feature>
<dbReference type="InterPro" id="IPR036860">
    <property type="entry name" value="SH2_dom_sf"/>
</dbReference>
<dbReference type="SMART" id="SM00969">
    <property type="entry name" value="SOCS_box"/>
    <property type="match status" value="1"/>
</dbReference>
<dbReference type="AlphaFoldDB" id="A0A7N4NMR9"/>
<keyword evidence="7" id="KW-0341">Growth regulation</keyword>
<evidence type="ECO:0000259" key="17">
    <source>
        <dbReference type="PROSITE" id="PS50225"/>
    </source>
</evidence>
<dbReference type="Gene3D" id="3.30.505.10">
    <property type="entry name" value="SH2 domain"/>
    <property type="match status" value="1"/>
</dbReference>
<feature type="domain" description="SH2" evidence="16">
    <location>
        <begin position="46"/>
        <end position="154"/>
    </location>
</feature>
<keyword evidence="19" id="KW-1185">Reference proteome</keyword>
<dbReference type="Ensembl" id="ENSSHAT00000038109.1">
    <property type="protein sequence ID" value="ENSSHAP00000025738.1"/>
    <property type="gene ID" value="ENSSHAG00000021457.1"/>
</dbReference>
<evidence type="ECO:0000259" key="16">
    <source>
        <dbReference type="PROSITE" id="PS50001"/>
    </source>
</evidence>
<evidence type="ECO:0000256" key="6">
    <source>
        <dbReference type="ARBA" id="ARBA00022553"/>
    </source>
</evidence>
<dbReference type="Pfam" id="PF07525">
    <property type="entry name" value="SOCS_box"/>
    <property type="match status" value="1"/>
</dbReference>
<dbReference type="Proteomes" id="UP000007648">
    <property type="component" value="Unassembled WGS sequence"/>
</dbReference>
<dbReference type="GO" id="GO:0032355">
    <property type="term" value="P:response to estradiol"/>
    <property type="evidence" value="ECO:0007669"/>
    <property type="project" value="Ensembl"/>
</dbReference>
<evidence type="ECO:0000313" key="18">
    <source>
        <dbReference type="Ensembl" id="ENSSHAP00000025738.1"/>
    </source>
</evidence>
<comment type="function">
    <text evidence="12">Substrate-recognition component of a cullin-5-RING E3 ubiquitin-protein ligase complex (ECS complex, also named CRL5 complex), which mediates the ubiquitination and subsequent proteasomal degradation of target proteins, such as EPOR and GHR. Specifically recognizes and binds phosphorylated proteins via its SH2 domain, promoting their ubiquitination. The ECS(SOCS2) complex acts as a key regulator of growth hormone receptor (GHR) levels by mediating ubiquitination and degradation of GHR, following GHR phosphorylation by JAK2. The ECS(SOCS2) also catalyzes ubiquitination and degradation of JAK2-phosphorylated EPOR.</text>
</comment>
<dbReference type="InParanoid" id="A0A7N4NMR9"/>
<evidence type="ECO:0000313" key="19">
    <source>
        <dbReference type="Proteomes" id="UP000007648"/>
    </source>
</evidence>
<dbReference type="GO" id="GO:0007595">
    <property type="term" value="P:lactation"/>
    <property type="evidence" value="ECO:0007669"/>
    <property type="project" value="Ensembl"/>
</dbReference>
<evidence type="ECO:0000256" key="2">
    <source>
        <dbReference type="ARBA" id="ARBA00004906"/>
    </source>
</evidence>